<dbReference type="PROSITE" id="PS50181">
    <property type="entry name" value="FBOX"/>
    <property type="match status" value="1"/>
</dbReference>
<gene>
    <name evidence="3" type="ORF">OXX778_LOCUS13206</name>
</gene>
<sequence length="656" mass="76723">MDLLPDEILLKIFSYLDLRDLVKCGRVSRLWNQLSKCDELWRQFSLTDIQKPKWCPSKLVKLDFTNHLITQRFSPNITRVDLAKLCFTFETLDLLFQNCQHIKSLCINFKYLQIKAPLFQVEQCIHTWPVNKLEKLYLKNVCDMKTRRLNTFKLSALSKNCLSSNAPYDIIELEIIKLIRILFNRNSNSLRVLGLKCVDPNIITSCMNNFGNLEILLLNNVNDTDSVLEDLAFYCRNLKCLEIDKCRDFQGDGLQEIVEQCTKLETLQLGKNVYPNFSELTEINWANLNNLKELSITTKFQINENESSSSSSSSSSSNESNRASSVDVYAKTLFKNLNESKLEYLALTDFTLKFPHESEEINNVEQPLTNVKKRQKKDDVNFQTNLKYLFLRNIRNVKHLNTQQYFNLKSFLLSQYNLQTLDLLGLYLDTKFLCEIVRNLPFLKNLYFGHGKSYKKSMSSRKFLKSRMFKFTSQEYGVNCVINIDEINSLVAQTCTNLVNYGIFYRQSELRFRRDENEEFRNEALIKLLRNCENLKEISYLKSFKIQDDDTDEDDDDSDILIDENEESDEDEEEDEVNMKNMSKSNKKKSYFYFVKYAIENASVRSTHVNMKPCYGFDITPSSGHLLDVNNFNFIETSLPLIQPPKNDFHKNVLKI</sequence>
<name>A0A814BYZ9_9BILA</name>
<accession>A0A814BYZ9</accession>
<reference evidence="3" key="1">
    <citation type="submission" date="2021-02" db="EMBL/GenBank/DDBJ databases">
        <authorList>
            <person name="Nowell W R."/>
        </authorList>
    </citation>
    <scope>NUCLEOTIDE SEQUENCE</scope>
    <source>
        <strain evidence="3">Ploen Becks lab</strain>
    </source>
</reference>
<dbReference type="Gene3D" id="1.20.1280.50">
    <property type="match status" value="1"/>
</dbReference>
<comment type="caution">
    <text evidence="3">The sequence shown here is derived from an EMBL/GenBank/DDBJ whole genome shotgun (WGS) entry which is preliminary data.</text>
</comment>
<dbReference type="EMBL" id="CAJNOC010002496">
    <property type="protein sequence ID" value="CAF0936777.1"/>
    <property type="molecule type" value="Genomic_DNA"/>
</dbReference>
<dbReference type="InterPro" id="IPR032675">
    <property type="entry name" value="LRR_dom_sf"/>
</dbReference>
<dbReference type="AlphaFoldDB" id="A0A814BYZ9"/>
<dbReference type="InterPro" id="IPR036047">
    <property type="entry name" value="F-box-like_dom_sf"/>
</dbReference>
<dbReference type="SUPFAM" id="SSF52047">
    <property type="entry name" value="RNI-like"/>
    <property type="match status" value="1"/>
</dbReference>
<dbReference type="SUPFAM" id="SSF81383">
    <property type="entry name" value="F-box domain"/>
    <property type="match status" value="1"/>
</dbReference>
<protein>
    <recommendedName>
        <fullName evidence="2">F-box domain-containing protein</fullName>
    </recommendedName>
</protein>
<evidence type="ECO:0000313" key="3">
    <source>
        <dbReference type="EMBL" id="CAF0936777.1"/>
    </source>
</evidence>
<evidence type="ECO:0000259" key="2">
    <source>
        <dbReference type="PROSITE" id="PS50181"/>
    </source>
</evidence>
<feature type="compositionally biased region" description="Acidic residues" evidence="1">
    <location>
        <begin position="549"/>
        <end position="576"/>
    </location>
</feature>
<dbReference type="SMART" id="SM00256">
    <property type="entry name" value="FBOX"/>
    <property type="match status" value="1"/>
</dbReference>
<dbReference type="GO" id="GO:0031146">
    <property type="term" value="P:SCF-dependent proteasomal ubiquitin-dependent protein catabolic process"/>
    <property type="evidence" value="ECO:0007669"/>
    <property type="project" value="TreeGrafter"/>
</dbReference>
<dbReference type="PANTHER" id="PTHR13318">
    <property type="entry name" value="PARTNER OF PAIRED, ISOFORM B-RELATED"/>
    <property type="match status" value="1"/>
</dbReference>
<organism evidence="3 4">
    <name type="scientific">Brachionus calyciflorus</name>
    <dbReference type="NCBI Taxonomy" id="104777"/>
    <lineage>
        <taxon>Eukaryota</taxon>
        <taxon>Metazoa</taxon>
        <taxon>Spiralia</taxon>
        <taxon>Gnathifera</taxon>
        <taxon>Rotifera</taxon>
        <taxon>Eurotatoria</taxon>
        <taxon>Monogononta</taxon>
        <taxon>Pseudotrocha</taxon>
        <taxon>Ploima</taxon>
        <taxon>Brachionidae</taxon>
        <taxon>Brachionus</taxon>
    </lineage>
</organism>
<dbReference type="Proteomes" id="UP000663879">
    <property type="component" value="Unassembled WGS sequence"/>
</dbReference>
<keyword evidence="4" id="KW-1185">Reference proteome</keyword>
<evidence type="ECO:0000256" key="1">
    <source>
        <dbReference type="SAM" id="MobiDB-lite"/>
    </source>
</evidence>
<proteinExistence type="predicted"/>
<feature type="domain" description="F-box" evidence="2">
    <location>
        <begin position="1"/>
        <end position="44"/>
    </location>
</feature>
<dbReference type="InterPro" id="IPR001810">
    <property type="entry name" value="F-box_dom"/>
</dbReference>
<feature type="region of interest" description="Disordered" evidence="1">
    <location>
        <begin position="548"/>
        <end position="581"/>
    </location>
</feature>
<dbReference type="Pfam" id="PF12937">
    <property type="entry name" value="F-box-like"/>
    <property type="match status" value="1"/>
</dbReference>
<evidence type="ECO:0000313" key="4">
    <source>
        <dbReference type="Proteomes" id="UP000663879"/>
    </source>
</evidence>
<dbReference type="GO" id="GO:0019005">
    <property type="term" value="C:SCF ubiquitin ligase complex"/>
    <property type="evidence" value="ECO:0007669"/>
    <property type="project" value="TreeGrafter"/>
</dbReference>
<dbReference type="OrthoDB" id="3219396at2759"/>
<dbReference type="Gene3D" id="3.80.10.10">
    <property type="entry name" value="Ribonuclease Inhibitor"/>
    <property type="match status" value="1"/>
</dbReference>